<evidence type="ECO:0000256" key="1">
    <source>
        <dbReference type="SAM" id="MobiDB-lite"/>
    </source>
</evidence>
<dbReference type="AlphaFoldDB" id="A0AAD5H918"/>
<sequence>MAQAAPKHTWADDVEEDEAEELQRRAQAAPSSYQDYGDDEEAFREGRYEPRDGWHEGMDVQRGASRARLNLQHGFMRDIVRNQRDRDAYEKAWQEAHAQADEYQKKWGRAKVQRDGKEWGM</sequence>
<name>A0AAD5H918_9CHLO</name>
<feature type="region of interest" description="Disordered" evidence="1">
    <location>
        <begin position="1"/>
        <end position="42"/>
    </location>
</feature>
<gene>
    <name evidence="2" type="ORF">COHA_000570</name>
</gene>
<protein>
    <submittedName>
        <fullName evidence="2">Uncharacterized protein</fullName>
    </submittedName>
</protein>
<evidence type="ECO:0000313" key="2">
    <source>
        <dbReference type="EMBL" id="KAI7846033.1"/>
    </source>
</evidence>
<keyword evidence="3" id="KW-1185">Reference proteome</keyword>
<comment type="caution">
    <text evidence="2">The sequence shown here is derived from an EMBL/GenBank/DDBJ whole genome shotgun (WGS) entry which is preliminary data.</text>
</comment>
<dbReference type="Proteomes" id="UP001205105">
    <property type="component" value="Unassembled WGS sequence"/>
</dbReference>
<dbReference type="EMBL" id="JADXDR010000011">
    <property type="protein sequence ID" value="KAI7846033.1"/>
    <property type="molecule type" value="Genomic_DNA"/>
</dbReference>
<reference evidence="2" key="1">
    <citation type="submission" date="2020-11" db="EMBL/GenBank/DDBJ databases">
        <title>Chlorella ohadii genome sequencing and assembly.</title>
        <authorList>
            <person name="Murik O."/>
            <person name="Treves H."/>
            <person name="Kedem I."/>
            <person name="Shotland Y."/>
            <person name="Kaplan A."/>
        </authorList>
    </citation>
    <scope>NUCLEOTIDE SEQUENCE</scope>
    <source>
        <strain evidence="2">1</strain>
    </source>
</reference>
<evidence type="ECO:0000313" key="3">
    <source>
        <dbReference type="Proteomes" id="UP001205105"/>
    </source>
</evidence>
<organism evidence="2 3">
    <name type="scientific">Chlorella ohadii</name>
    <dbReference type="NCBI Taxonomy" id="2649997"/>
    <lineage>
        <taxon>Eukaryota</taxon>
        <taxon>Viridiplantae</taxon>
        <taxon>Chlorophyta</taxon>
        <taxon>core chlorophytes</taxon>
        <taxon>Trebouxiophyceae</taxon>
        <taxon>Chlorellales</taxon>
        <taxon>Chlorellaceae</taxon>
        <taxon>Chlorella clade</taxon>
        <taxon>Chlorella</taxon>
    </lineage>
</organism>
<accession>A0AAD5H918</accession>
<proteinExistence type="predicted"/>